<proteinExistence type="predicted"/>
<feature type="chain" id="PRO_5012574978" description="DUF4148 domain-containing protein" evidence="2">
    <location>
        <begin position="21"/>
        <end position="69"/>
    </location>
</feature>
<gene>
    <name evidence="3" type="ORF">HA51_22675</name>
</gene>
<feature type="signal peptide" evidence="2">
    <location>
        <begin position="1"/>
        <end position="20"/>
    </location>
</feature>
<protein>
    <recommendedName>
        <fullName evidence="5">DUF4148 domain-containing protein</fullName>
    </recommendedName>
</protein>
<organism evidence="3 4">
    <name type="scientific">Pantoea rwandensis</name>
    <dbReference type="NCBI Taxonomy" id="1076550"/>
    <lineage>
        <taxon>Bacteria</taxon>
        <taxon>Pseudomonadati</taxon>
        <taxon>Pseudomonadota</taxon>
        <taxon>Gammaproteobacteria</taxon>
        <taxon>Enterobacterales</taxon>
        <taxon>Erwiniaceae</taxon>
        <taxon>Pantoea</taxon>
    </lineage>
</organism>
<feature type="region of interest" description="Disordered" evidence="1">
    <location>
        <begin position="49"/>
        <end position="69"/>
    </location>
</feature>
<dbReference type="AlphaFoldDB" id="A0A1X1CR12"/>
<sequence length="69" mass="7185">MKTLIFATLLGLFLSTPALASSADYAQQMRSNSSNAASGYVYVNRLDTPGSSNPVSANTSAADRLASQL</sequence>
<dbReference type="EMBL" id="MLFR01000033">
    <property type="protein sequence ID" value="ORM66780.1"/>
    <property type="molecule type" value="Genomic_DNA"/>
</dbReference>
<dbReference type="OrthoDB" id="6541004at2"/>
<evidence type="ECO:0008006" key="5">
    <source>
        <dbReference type="Google" id="ProtNLM"/>
    </source>
</evidence>
<dbReference type="eggNOG" id="ENOG502ZPH3">
    <property type="taxonomic scope" value="Bacteria"/>
</dbReference>
<evidence type="ECO:0000313" key="4">
    <source>
        <dbReference type="Proteomes" id="UP000193558"/>
    </source>
</evidence>
<reference evidence="3 4" key="1">
    <citation type="journal article" date="2017" name="Antonie Van Leeuwenhoek">
        <title>Phylogenomic resolution of the bacterial genus Pantoea and its relationship with Erwinia and Tatumella.</title>
        <authorList>
            <person name="Palmer M."/>
            <person name="Steenkamp E.T."/>
            <person name="Coetzee M.P."/>
            <person name="Chan W.Y."/>
            <person name="van Zyl E."/>
            <person name="De Maayer P."/>
            <person name="Coutinho T.A."/>
            <person name="Blom J."/>
            <person name="Smits T.H."/>
            <person name="Duffy B."/>
            <person name="Venter S.N."/>
        </authorList>
    </citation>
    <scope>NUCLEOTIDE SEQUENCE [LARGE SCALE GENOMIC DNA]</scope>
    <source>
        <strain evidence="3 4">LMG 26275</strain>
    </source>
</reference>
<comment type="caution">
    <text evidence="3">The sequence shown here is derived from an EMBL/GenBank/DDBJ whole genome shotgun (WGS) entry which is preliminary data.</text>
</comment>
<evidence type="ECO:0000313" key="3">
    <source>
        <dbReference type="EMBL" id="ORM66780.1"/>
    </source>
</evidence>
<dbReference type="RefSeq" id="WP_084937238.1">
    <property type="nucleotide sequence ID" value="NZ_MLFR01000033.1"/>
</dbReference>
<evidence type="ECO:0000256" key="2">
    <source>
        <dbReference type="SAM" id="SignalP"/>
    </source>
</evidence>
<name>A0A1X1CR12_9GAMM</name>
<dbReference type="Proteomes" id="UP000193558">
    <property type="component" value="Unassembled WGS sequence"/>
</dbReference>
<keyword evidence="2" id="KW-0732">Signal</keyword>
<accession>A0A1X1CR12</accession>
<evidence type="ECO:0000256" key="1">
    <source>
        <dbReference type="SAM" id="MobiDB-lite"/>
    </source>
</evidence>